<feature type="domain" description="SCP" evidence="1">
    <location>
        <begin position="6"/>
        <end position="111"/>
    </location>
</feature>
<evidence type="ECO:0000259" key="1">
    <source>
        <dbReference type="Pfam" id="PF00188"/>
    </source>
</evidence>
<accession>A0A2G9TUD1</accession>
<dbReference type="Proteomes" id="UP000230423">
    <property type="component" value="Unassembled WGS sequence"/>
</dbReference>
<sequence length="157" mass="17815">RDFQDWDCDLEQKAAQQIAQCTVPLPIDPSLAQNIARWLYYANSEEDKVLRQVPWSWVTPSLRFMKGTALDRFANQWAEPLANIANWKNRKVGCAYKICPALKNMVVSCVYGSQKLSPNEVIWEQGSTCECNSYPDSFCCDSLCDTHGAASLRHQCC</sequence>
<reference evidence="2 3" key="1">
    <citation type="submission" date="2015-09" db="EMBL/GenBank/DDBJ databases">
        <title>Draft genome of the parasitic nematode Teladorsagia circumcincta isolate WARC Sus (inbred).</title>
        <authorList>
            <person name="Mitreva M."/>
        </authorList>
    </citation>
    <scope>NUCLEOTIDE SEQUENCE [LARGE SCALE GENOMIC DNA]</scope>
    <source>
        <strain evidence="2 3">S</strain>
    </source>
</reference>
<keyword evidence="3" id="KW-1185">Reference proteome</keyword>
<dbReference type="AlphaFoldDB" id="A0A2G9TUD1"/>
<dbReference type="Gene3D" id="3.40.33.10">
    <property type="entry name" value="CAP"/>
    <property type="match status" value="1"/>
</dbReference>
<feature type="non-terminal residue" evidence="2">
    <location>
        <position position="1"/>
    </location>
</feature>
<dbReference type="OrthoDB" id="5790119at2759"/>
<proteinExistence type="predicted"/>
<dbReference type="InterPro" id="IPR035940">
    <property type="entry name" value="CAP_sf"/>
</dbReference>
<dbReference type="Pfam" id="PF00188">
    <property type="entry name" value="CAP"/>
    <property type="match status" value="1"/>
</dbReference>
<evidence type="ECO:0000313" key="3">
    <source>
        <dbReference type="Proteomes" id="UP000230423"/>
    </source>
</evidence>
<gene>
    <name evidence="2" type="ORF">TELCIR_16940</name>
</gene>
<dbReference type="SUPFAM" id="SSF55797">
    <property type="entry name" value="PR-1-like"/>
    <property type="match status" value="1"/>
</dbReference>
<dbReference type="CDD" id="cd05380">
    <property type="entry name" value="CAP_euk"/>
    <property type="match status" value="1"/>
</dbReference>
<protein>
    <submittedName>
        <fullName evidence="2">SCP-like protein</fullName>
    </submittedName>
</protein>
<organism evidence="2 3">
    <name type="scientific">Teladorsagia circumcincta</name>
    <name type="common">Brown stomach worm</name>
    <name type="synonym">Ostertagia circumcincta</name>
    <dbReference type="NCBI Taxonomy" id="45464"/>
    <lineage>
        <taxon>Eukaryota</taxon>
        <taxon>Metazoa</taxon>
        <taxon>Ecdysozoa</taxon>
        <taxon>Nematoda</taxon>
        <taxon>Chromadorea</taxon>
        <taxon>Rhabditida</taxon>
        <taxon>Rhabditina</taxon>
        <taxon>Rhabditomorpha</taxon>
        <taxon>Strongyloidea</taxon>
        <taxon>Trichostrongylidae</taxon>
        <taxon>Teladorsagia</taxon>
    </lineage>
</organism>
<dbReference type="EMBL" id="KZ353424">
    <property type="protein sequence ID" value="PIO61537.1"/>
    <property type="molecule type" value="Genomic_DNA"/>
</dbReference>
<evidence type="ECO:0000313" key="2">
    <source>
        <dbReference type="EMBL" id="PIO61537.1"/>
    </source>
</evidence>
<dbReference type="InterPro" id="IPR014044">
    <property type="entry name" value="CAP_dom"/>
</dbReference>
<name>A0A2G9TUD1_TELCI</name>